<keyword evidence="1" id="KW-1133">Transmembrane helix</keyword>
<name>A0A916Q8K4_9FIRM</name>
<feature type="transmembrane region" description="Helical" evidence="1">
    <location>
        <begin position="181"/>
        <end position="200"/>
    </location>
</feature>
<evidence type="ECO:0000313" key="3">
    <source>
        <dbReference type="Proteomes" id="UP000613208"/>
    </source>
</evidence>
<evidence type="ECO:0000313" key="2">
    <source>
        <dbReference type="EMBL" id="GFO86252.1"/>
    </source>
</evidence>
<sequence length="321" mass="38060">MFISDSMNICVGMFAFLSVFGMTLTIKNKNLNLDLTIKEKIQFVAGRYIGLLGGFWIPFFFCQIVSAFMSYDEYGQGIVNHVCNFILDMFGLSSFFDTPMLTTTWWYLSLTVLFIVVLPFAIALYKKYSILIIPLTIICLLLGVEEVDNMNRWLLVIPLGICFADLKWFQKIYQWIRLNKVTCWIKRVIIYFIFIVLIYLRPHPWGWAHIRLIVNSLIPVIMILILYDCFYKKRKINSIFEFLGRHSANMFYIHTFIREIWFNKLTYSFRYAGLILIFLLIVTICLSILIEYFKKLIRWNDKLRRMKEICSQKIGQLTERG</sequence>
<organism evidence="2 3">
    <name type="scientific">Anaerostipes butyraticus</name>
    <dbReference type="NCBI Taxonomy" id="645466"/>
    <lineage>
        <taxon>Bacteria</taxon>
        <taxon>Bacillati</taxon>
        <taxon>Bacillota</taxon>
        <taxon>Clostridia</taxon>
        <taxon>Lachnospirales</taxon>
        <taxon>Lachnospiraceae</taxon>
        <taxon>Anaerostipes</taxon>
    </lineage>
</organism>
<feature type="transmembrane region" description="Helical" evidence="1">
    <location>
        <begin position="206"/>
        <end position="227"/>
    </location>
</feature>
<feature type="transmembrane region" description="Helical" evidence="1">
    <location>
        <begin position="104"/>
        <end position="121"/>
    </location>
</feature>
<evidence type="ECO:0000256" key="1">
    <source>
        <dbReference type="SAM" id="Phobius"/>
    </source>
</evidence>
<keyword evidence="1" id="KW-0812">Transmembrane</keyword>
<proteinExistence type="predicted"/>
<gene>
    <name evidence="2" type="ORF">ANBU17_25990</name>
</gene>
<feature type="transmembrane region" description="Helical" evidence="1">
    <location>
        <begin position="269"/>
        <end position="293"/>
    </location>
</feature>
<dbReference type="Proteomes" id="UP000613208">
    <property type="component" value="Unassembled WGS sequence"/>
</dbReference>
<keyword evidence="3" id="KW-1185">Reference proteome</keyword>
<dbReference type="AlphaFoldDB" id="A0A916Q8K4"/>
<feature type="transmembrane region" description="Helical" evidence="1">
    <location>
        <begin position="48"/>
        <end position="71"/>
    </location>
</feature>
<evidence type="ECO:0008006" key="4">
    <source>
        <dbReference type="Google" id="ProtNLM"/>
    </source>
</evidence>
<reference evidence="2" key="1">
    <citation type="submission" date="2020-06" db="EMBL/GenBank/DDBJ databases">
        <title>Characterization of fructooligosaccharide metabolism and fructooligosaccharide-degrading enzymes in human commensal butyrate producers.</title>
        <authorList>
            <person name="Tanno H."/>
            <person name="Fujii T."/>
            <person name="Hirano K."/>
            <person name="Maeno S."/>
            <person name="Tonozuka T."/>
            <person name="Sakamoto M."/>
            <person name="Ohkuma M."/>
            <person name="Tochio T."/>
            <person name="Endo A."/>
        </authorList>
    </citation>
    <scope>NUCLEOTIDE SEQUENCE</scope>
    <source>
        <strain evidence="2">JCM 17466</strain>
    </source>
</reference>
<feature type="transmembrane region" description="Helical" evidence="1">
    <location>
        <begin position="6"/>
        <end position="27"/>
    </location>
</feature>
<keyword evidence="1" id="KW-0472">Membrane</keyword>
<comment type="caution">
    <text evidence="2">The sequence shown here is derived from an EMBL/GenBank/DDBJ whole genome shotgun (WGS) entry which is preliminary data.</text>
</comment>
<dbReference type="EMBL" id="BLYI01000062">
    <property type="protein sequence ID" value="GFO86252.1"/>
    <property type="molecule type" value="Genomic_DNA"/>
</dbReference>
<accession>A0A916Q8K4</accession>
<protein>
    <recommendedName>
        <fullName evidence="4">Acyltransferase 3 domain-containing protein</fullName>
    </recommendedName>
</protein>